<gene>
    <name evidence="6" type="primary">LOC113428032</name>
</gene>
<proteinExistence type="inferred from homology"/>
<dbReference type="SUPFAM" id="SSF49899">
    <property type="entry name" value="Concanavalin A-like lectins/glucanases"/>
    <property type="match status" value="1"/>
</dbReference>
<dbReference type="SMART" id="SM00589">
    <property type="entry name" value="PRY"/>
    <property type="match status" value="1"/>
</dbReference>
<evidence type="ECO:0000313" key="5">
    <source>
        <dbReference type="Proteomes" id="UP000504612"/>
    </source>
</evidence>
<evidence type="ECO:0000259" key="4">
    <source>
        <dbReference type="PROSITE" id="PS50188"/>
    </source>
</evidence>
<dbReference type="InterPro" id="IPR006574">
    <property type="entry name" value="PRY"/>
</dbReference>
<dbReference type="Pfam" id="PF00622">
    <property type="entry name" value="SPRY"/>
    <property type="match status" value="1"/>
</dbReference>
<accession>A0A6J1VTG5</accession>
<organism evidence="5 6">
    <name type="scientific">Notechis scutatus</name>
    <name type="common">mainland tiger snake</name>
    <dbReference type="NCBI Taxonomy" id="8663"/>
    <lineage>
        <taxon>Eukaryota</taxon>
        <taxon>Metazoa</taxon>
        <taxon>Chordata</taxon>
        <taxon>Craniata</taxon>
        <taxon>Vertebrata</taxon>
        <taxon>Euteleostomi</taxon>
        <taxon>Lepidosauria</taxon>
        <taxon>Squamata</taxon>
        <taxon>Bifurcata</taxon>
        <taxon>Unidentata</taxon>
        <taxon>Episquamata</taxon>
        <taxon>Toxicofera</taxon>
        <taxon>Serpentes</taxon>
        <taxon>Colubroidea</taxon>
        <taxon>Elapidae</taxon>
        <taxon>Hydrophiinae</taxon>
        <taxon>Notechis</taxon>
    </lineage>
</organism>
<dbReference type="InterPro" id="IPR043136">
    <property type="entry name" value="B30.2/SPRY_sf"/>
</dbReference>
<evidence type="ECO:0000256" key="2">
    <source>
        <dbReference type="ARBA" id="ARBA00022699"/>
    </source>
</evidence>
<keyword evidence="2" id="KW-0528">Neurotoxin</keyword>
<dbReference type="KEGG" id="nss:113428032"/>
<dbReference type="SMART" id="SM00449">
    <property type="entry name" value="SPRY"/>
    <property type="match status" value="1"/>
</dbReference>
<comment type="similarity">
    <text evidence="1">Belongs to the ohanin/vespryn family.</text>
</comment>
<evidence type="ECO:0000256" key="1">
    <source>
        <dbReference type="ARBA" id="ARBA00009651"/>
    </source>
</evidence>
<dbReference type="InterPro" id="IPR003879">
    <property type="entry name" value="Butyrophylin_SPRY"/>
</dbReference>
<dbReference type="InterPro" id="IPR050143">
    <property type="entry name" value="TRIM/RBCC"/>
</dbReference>
<feature type="domain" description="B30.2/SPRY" evidence="4">
    <location>
        <begin position="122"/>
        <end position="310"/>
    </location>
</feature>
<dbReference type="AlphaFoldDB" id="A0A6J1VTG5"/>
<dbReference type="RefSeq" id="XP_026546382.1">
    <property type="nucleotide sequence ID" value="XM_026690597.1"/>
</dbReference>
<dbReference type="Proteomes" id="UP000504612">
    <property type="component" value="Unplaced"/>
</dbReference>
<dbReference type="PANTHER" id="PTHR24103">
    <property type="entry name" value="E3 UBIQUITIN-PROTEIN LIGASE TRIM"/>
    <property type="match status" value="1"/>
</dbReference>
<dbReference type="PROSITE" id="PS50188">
    <property type="entry name" value="B302_SPRY"/>
    <property type="match status" value="1"/>
</dbReference>
<dbReference type="PRINTS" id="PR01407">
    <property type="entry name" value="BUTYPHLNCDUF"/>
</dbReference>
<dbReference type="InterPro" id="IPR003877">
    <property type="entry name" value="SPRY_dom"/>
</dbReference>
<protein>
    <submittedName>
        <fullName evidence="6">E3 ubiquitin-protein ligase TRIM39-like</fullName>
    </submittedName>
</protein>
<dbReference type="GeneID" id="113428032"/>
<evidence type="ECO:0000256" key="3">
    <source>
        <dbReference type="ARBA" id="ARBA00034460"/>
    </source>
</evidence>
<name>A0A6J1VTG5_9SAUR</name>
<reference evidence="6" key="1">
    <citation type="submission" date="2025-08" db="UniProtKB">
        <authorList>
            <consortium name="RefSeq"/>
        </authorList>
    </citation>
    <scope>IDENTIFICATION</scope>
</reference>
<dbReference type="InterPro" id="IPR001870">
    <property type="entry name" value="B30.2/SPRY"/>
</dbReference>
<keyword evidence="2" id="KW-0800">Toxin</keyword>
<dbReference type="InterPro" id="IPR013320">
    <property type="entry name" value="ConA-like_dom_sf"/>
</dbReference>
<dbReference type="Pfam" id="PF13765">
    <property type="entry name" value="PRY"/>
    <property type="match status" value="1"/>
</dbReference>
<keyword evidence="5" id="KW-1185">Reference proteome</keyword>
<evidence type="ECO:0000313" key="6">
    <source>
        <dbReference type="RefSeq" id="XP_026546382.1"/>
    </source>
</evidence>
<dbReference type="Gene3D" id="2.60.120.920">
    <property type="match status" value="1"/>
</dbReference>
<sequence length="310" mass="35169">MDWADLEPLLRSHYAPAVPTLIRQHDFYLRDQKPGESISDFVADLRNLGGMCGFTDMDEVLRDRVVLRLRDPDIGSILKKFQAKETYENPVDLLPEPKWDYSGSQNGITIWDYSDIPVLLKSAMKKLRDTLESGLQLQEENVTLDPGTANLGRLEISKDRKSVKGLKPVEGKYAVSDCNRFVRYPCVLGCEKFSTGRHFWEVIIGGAAEWAIGVASKPRNIKNVDEQTSHWEIAECKGKYMAISPSTYSDLVLTEELTRIRIFLNCERGQVSFYDVRTAALLHIFLDASLVGETFWPYFFLGEGTCMTLP</sequence>
<comment type="function">
    <text evidence="3">Neurotoxin that produces dose-dependent hypolocomotion and hyperalgesia in mice. May directly act on the central nervous system, as it is 6500-fold more potent when administered intracerebroventricularly than intraperitoneal.</text>
</comment>